<dbReference type="GO" id="GO:0016586">
    <property type="term" value="C:RSC-type complex"/>
    <property type="evidence" value="ECO:0007669"/>
    <property type="project" value="TreeGrafter"/>
</dbReference>
<dbReference type="CDD" id="cd21551">
    <property type="entry name" value="VEFS-box_SUZ12"/>
    <property type="match status" value="1"/>
</dbReference>
<evidence type="ECO:0000256" key="6">
    <source>
        <dbReference type="ARBA" id="ARBA00023163"/>
    </source>
</evidence>
<sequence length="181" mass="20575">MTCLPIQPHELDEDSEGEHDSEWVRQKTQMMIDEFSDVNEGEKELMKMWNLHVMKYNFVGDSQIPLACSMFLESHGTELLRKSLYRNFVLHMVSLHDFGLIGTGVVYKCILHLQNKMQDPSVQKQLAASWEEQRRSSKKLFSSYNGSSSSFVSPVKQESTCSSATSNGLTEESKSSPTKSK</sequence>
<accession>A0AAW0WVJ7</accession>
<comment type="caution">
    <text evidence="9">The sequence shown here is derived from an EMBL/GenBank/DDBJ whole genome shotgun (WGS) entry which is preliminary data.</text>
</comment>
<dbReference type="GO" id="GO:0031490">
    <property type="term" value="F:chromatin DNA binding"/>
    <property type="evidence" value="ECO:0007669"/>
    <property type="project" value="TreeGrafter"/>
</dbReference>
<dbReference type="GO" id="GO:0035098">
    <property type="term" value="C:ESC/E(Z) complex"/>
    <property type="evidence" value="ECO:0007669"/>
    <property type="project" value="TreeGrafter"/>
</dbReference>
<evidence type="ECO:0000313" key="9">
    <source>
        <dbReference type="EMBL" id="KAK8731431.1"/>
    </source>
</evidence>
<comment type="similarity">
    <text evidence="1">Belongs to the VEFS (VRN2-EMF2-FIS2-SU(Z)12) family.</text>
</comment>
<keyword evidence="3" id="KW-0863">Zinc-finger</keyword>
<keyword evidence="10" id="KW-1185">Reference proteome</keyword>
<name>A0AAW0WVJ7_CHEQU</name>
<protein>
    <recommendedName>
        <fullName evidence="8">Polycomb protein VEFS-Box domain-containing protein</fullName>
    </recommendedName>
</protein>
<keyword evidence="6" id="KW-0804">Transcription</keyword>
<reference evidence="9 10" key="1">
    <citation type="journal article" date="2024" name="BMC Genomics">
        <title>Genome assembly of redclaw crayfish (Cherax quadricarinatus) provides insights into its immune adaptation and hypoxia tolerance.</title>
        <authorList>
            <person name="Liu Z."/>
            <person name="Zheng J."/>
            <person name="Li H."/>
            <person name="Fang K."/>
            <person name="Wang S."/>
            <person name="He J."/>
            <person name="Zhou D."/>
            <person name="Weng S."/>
            <person name="Chi M."/>
            <person name="Gu Z."/>
            <person name="He J."/>
            <person name="Li F."/>
            <person name="Wang M."/>
        </authorList>
    </citation>
    <scope>NUCLEOTIDE SEQUENCE [LARGE SCALE GENOMIC DNA]</scope>
    <source>
        <strain evidence="9">ZL_2023a</strain>
    </source>
</reference>
<evidence type="ECO:0000313" key="10">
    <source>
        <dbReference type="Proteomes" id="UP001445076"/>
    </source>
</evidence>
<dbReference type="PANTHER" id="PTHR22597">
    <property type="entry name" value="POLYCOMB GROUP PROTEIN"/>
    <property type="match status" value="1"/>
</dbReference>
<feature type="region of interest" description="Disordered" evidence="7">
    <location>
        <begin position="141"/>
        <end position="181"/>
    </location>
</feature>
<keyword evidence="2" id="KW-0479">Metal-binding</keyword>
<feature type="domain" description="Polycomb protein VEFS-Box" evidence="8">
    <location>
        <begin position="2"/>
        <end position="103"/>
    </location>
</feature>
<dbReference type="PANTHER" id="PTHR22597:SF0">
    <property type="entry name" value="POLYCOMB PROTEIN SUZ12"/>
    <property type="match status" value="1"/>
</dbReference>
<dbReference type="AlphaFoldDB" id="A0AAW0WVJ7"/>
<feature type="compositionally biased region" description="Polar residues" evidence="7">
    <location>
        <begin position="160"/>
        <end position="169"/>
    </location>
</feature>
<evidence type="ECO:0000256" key="1">
    <source>
        <dbReference type="ARBA" id="ARBA00007416"/>
    </source>
</evidence>
<feature type="compositionally biased region" description="Low complexity" evidence="7">
    <location>
        <begin position="141"/>
        <end position="159"/>
    </location>
</feature>
<dbReference type="InterPro" id="IPR019135">
    <property type="entry name" value="Polycomb_protein_VEFS-Box"/>
</dbReference>
<evidence type="ECO:0000259" key="8">
    <source>
        <dbReference type="Pfam" id="PF09733"/>
    </source>
</evidence>
<evidence type="ECO:0000256" key="4">
    <source>
        <dbReference type="ARBA" id="ARBA00022833"/>
    </source>
</evidence>
<gene>
    <name evidence="9" type="ORF">OTU49_007605</name>
</gene>
<evidence type="ECO:0000256" key="7">
    <source>
        <dbReference type="SAM" id="MobiDB-lite"/>
    </source>
</evidence>
<evidence type="ECO:0000256" key="2">
    <source>
        <dbReference type="ARBA" id="ARBA00022723"/>
    </source>
</evidence>
<dbReference type="Proteomes" id="UP001445076">
    <property type="component" value="Unassembled WGS sequence"/>
</dbReference>
<proteinExistence type="inferred from homology"/>
<keyword evidence="4" id="KW-0862">Zinc</keyword>
<evidence type="ECO:0000256" key="5">
    <source>
        <dbReference type="ARBA" id="ARBA00023015"/>
    </source>
</evidence>
<dbReference type="GO" id="GO:0008270">
    <property type="term" value="F:zinc ion binding"/>
    <property type="evidence" value="ECO:0007669"/>
    <property type="project" value="UniProtKB-KW"/>
</dbReference>
<dbReference type="Pfam" id="PF09733">
    <property type="entry name" value="VEFS-Box"/>
    <property type="match status" value="1"/>
</dbReference>
<organism evidence="9 10">
    <name type="scientific">Cherax quadricarinatus</name>
    <name type="common">Australian red claw crayfish</name>
    <dbReference type="NCBI Taxonomy" id="27406"/>
    <lineage>
        <taxon>Eukaryota</taxon>
        <taxon>Metazoa</taxon>
        <taxon>Ecdysozoa</taxon>
        <taxon>Arthropoda</taxon>
        <taxon>Crustacea</taxon>
        <taxon>Multicrustacea</taxon>
        <taxon>Malacostraca</taxon>
        <taxon>Eumalacostraca</taxon>
        <taxon>Eucarida</taxon>
        <taxon>Decapoda</taxon>
        <taxon>Pleocyemata</taxon>
        <taxon>Astacidea</taxon>
        <taxon>Parastacoidea</taxon>
        <taxon>Parastacidae</taxon>
        <taxon>Cherax</taxon>
    </lineage>
</organism>
<keyword evidence="5" id="KW-0805">Transcription regulation</keyword>
<evidence type="ECO:0000256" key="3">
    <source>
        <dbReference type="ARBA" id="ARBA00022771"/>
    </source>
</evidence>
<dbReference type="EMBL" id="JARKIK010000061">
    <property type="protein sequence ID" value="KAK8731431.1"/>
    <property type="molecule type" value="Genomic_DNA"/>
</dbReference>